<evidence type="ECO:0000256" key="1">
    <source>
        <dbReference type="SAM" id="MobiDB-lite"/>
    </source>
</evidence>
<gene>
    <name evidence="2" type="ORF">UFOVP1309_20</name>
</gene>
<sequence>MKLKNVSARAYGLMGKIYAPLQEFELSGDVAIASIQGAIDSGDMLVVEFDAAEAESEDAPARRGRKPKQVEAD</sequence>
<accession>A0A6J5RNC1</accession>
<protein>
    <submittedName>
        <fullName evidence="2">Uncharacterized protein</fullName>
    </submittedName>
</protein>
<reference evidence="2" key="1">
    <citation type="submission" date="2020-05" db="EMBL/GenBank/DDBJ databases">
        <authorList>
            <person name="Chiriac C."/>
            <person name="Salcher M."/>
            <person name="Ghai R."/>
            <person name="Kavagutti S V."/>
        </authorList>
    </citation>
    <scope>NUCLEOTIDE SEQUENCE</scope>
</reference>
<name>A0A6J5RNC1_9CAUD</name>
<feature type="region of interest" description="Disordered" evidence="1">
    <location>
        <begin position="53"/>
        <end position="73"/>
    </location>
</feature>
<evidence type="ECO:0000313" key="2">
    <source>
        <dbReference type="EMBL" id="CAB4197542.1"/>
    </source>
</evidence>
<organism evidence="2">
    <name type="scientific">uncultured Caudovirales phage</name>
    <dbReference type="NCBI Taxonomy" id="2100421"/>
    <lineage>
        <taxon>Viruses</taxon>
        <taxon>Duplodnaviria</taxon>
        <taxon>Heunggongvirae</taxon>
        <taxon>Uroviricota</taxon>
        <taxon>Caudoviricetes</taxon>
        <taxon>Peduoviridae</taxon>
        <taxon>Maltschvirus</taxon>
        <taxon>Maltschvirus maltsch</taxon>
    </lineage>
</organism>
<dbReference type="EMBL" id="LR797271">
    <property type="protein sequence ID" value="CAB4197542.1"/>
    <property type="molecule type" value="Genomic_DNA"/>
</dbReference>
<proteinExistence type="predicted"/>